<feature type="domain" description="GOST seven transmembrane" evidence="7">
    <location>
        <begin position="218"/>
        <end position="444"/>
    </location>
</feature>
<evidence type="ECO:0000256" key="4">
    <source>
        <dbReference type="ARBA" id="ARBA00022989"/>
    </source>
</evidence>
<evidence type="ECO:0000256" key="1">
    <source>
        <dbReference type="ARBA" id="ARBA00004141"/>
    </source>
</evidence>
<feature type="transmembrane region" description="Helical" evidence="6">
    <location>
        <begin position="21"/>
        <end position="43"/>
    </location>
</feature>
<accession>A0A6A5C1X5</accession>
<feature type="transmembrane region" description="Helical" evidence="6">
    <location>
        <begin position="430"/>
        <end position="449"/>
    </location>
</feature>
<keyword evidence="3" id="KW-0732">Signal</keyword>
<keyword evidence="5 6" id="KW-0472">Membrane</keyword>
<organism evidence="8 9">
    <name type="scientific">Naegleria fowleri</name>
    <name type="common">Brain eating amoeba</name>
    <dbReference type="NCBI Taxonomy" id="5763"/>
    <lineage>
        <taxon>Eukaryota</taxon>
        <taxon>Discoba</taxon>
        <taxon>Heterolobosea</taxon>
        <taxon>Tetramitia</taxon>
        <taxon>Eutetramitia</taxon>
        <taxon>Vahlkampfiidae</taxon>
        <taxon>Naegleria</taxon>
    </lineage>
</organism>
<dbReference type="EMBL" id="VFQX01000013">
    <property type="protein sequence ID" value="KAF0981676.1"/>
    <property type="molecule type" value="Genomic_DNA"/>
</dbReference>
<feature type="transmembrane region" description="Helical" evidence="6">
    <location>
        <begin position="216"/>
        <end position="238"/>
    </location>
</feature>
<comment type="caution">
    <text evidence="8">The sequence shown here is derived from an EMBL/GenBank/DDBJ whole genome shotgun (WGS) entry which is preliminary data.</text>
</comment>
<evidence type="ECO:0000256" key="2">
    <source>
        <dbReference type="ARBA" id="ARBA00022692"/>
    </source>
</evidence>
<dbReference type="OrthoDB" id="10254406at2759"/>
<dbReference type="AlphaFoldDB" id="A0A6A5C1X5"/>
<evidence type="ECO:0000256" key="6">
    <source>
        <dbReference type="SAM" id="Phobius"/>
    </source>
</evidence>
<evidence type="ECO:0000256" key="3">
    <source>
        <dbReference type="ARBA" id="ARBA00022729"/>
    </source>
</evidence>
<protein>
    <recommendedName>
        <fullName evidence="7">GOST seven transmembrane domain-containing protein</fullName>
    </recommendedName>
</protein>
<comment type="subcellular location">
    <subcellularLocation>
        <location evidence="1">Membrane</location>
        <topology evidence="1">Multi-pass membrane protein</topology>
    </subcellularLocation>
</comment>
<dbReference type="Proteomes" id="UP000444721">
    <property type="component" value="Unassembled WGS sequence"/>
</dbReference>
<sequence>MWNPFSHHRRFALHNRTPSNCCIPLKISLIGLMCAMMITMLMINDNVLCIYTSKSFSISPGTQSNVIDLESSGFGFLNGGTMKVNITTKSSADSSNLVFVMIPFSFWFVLNSAKWDTDAIYTQYLCDVPSTLRVPVTSQNSDAILSSPSIGNVGNLEISDQTFSISKSIVVDSSTHYSFLLLKCDPYSPKTDINVKVDLELINPNGQHLSTQKHPYILLFFVLMVAHGGLLIYLLFFFLKSRRHIYRLQILIAVGIVLQIISYSSVFTYFEYMNVIGQISDALDITLSVIGTFGETSFLLILFLLSLGYSITDEGMNPKVRLLFSACFIGYFGSRLLYAFCNGSSICYIFFLSFKLLKFVITFGAIIAMNQTIDKLRIQSAEQQFSNDNQSEVFIKMKKYKAFRWAFLLYLIGPVISLFIQYTVITWVNYWVLTMVEEALVFYINYFIVKNFYPQPFNVPRTHQD</sequence>
<evidence type="ECO:0000259" key="7">
    <source>
        <dbReference type="Pfam" id="PF06814"/>
    </source>
</evidence>
<keyword evidence="4 6" id="KW-1133">Transmembrane helix</keyword>
<dbReference type="VEuPathDB" id="AmoebaDB:NfTy_039670"/>
<dbReference type="VEuPathDB" id="AmoebaDB:FDP41_012333"/>
<dbReference type="InterPro" id="IPR053937">
    <property type="entry name" value="GOST_TM"/>
</dbReference>
<dbReference type="InterPro" id="IPR009637">
    <property type="entry name" value="GPR107/GPR108-like"/>
</dbReference>
<dbReference type="Pfam" id="PF06814">
    <property type="entry name" value="GOST_TM"/>
    <property type="match status" value="1"/>
</dbReference>
<keyword evidence="9" id="KW-1185">Reference proteome</keyword>
<reference evidence="8 9" key="1">
    <citation type="journal article" date="2019" name="Sci. Rep.">
        <title>Nanopore sequencing improves the draft genome of the human pathogenic amoeba Naegleria fowleri.</title>
        <authorList>
            <person name="Liechti N."/>
            <person name="Schurch N."/>
            <person name="Bruggmann R."/>
            <person name="Wittwer M."/>
        </authorList>
    </citation>
    <scope>NUCLEOTIDE SEQUENCE [LARGE SCALE GENOMIC DNA]</scope>
    <source>
        <strain evidence="8 9">ATCC 30894</strain>
    </source>
</reference>
<evidence type="ECO:0000313" key="9">
    <source>
        <dbReference type="Proteomes" id="UP000444721"/>
    </source>
</evidence>
<dbReference type="PANTHER" id="PTHR21229">
    <property type="entry name" value="LUNG SEVEN TRANSMEMBRANE RECEPTOR"/>
    <property type="match status" value="1"/>
</dbReference>
<evidence type="ECO:0000313" key="8">
    <source>
        <dbReference type="EMBL" id="KAF0981676.1"/>
    </source>
</evidence>
<feature type="transmembrane region" description="Helical" evidence="6">
    <location>
        <begin position="290"/>
        <end position="310"/>
    </location>
</feature>
<feature type="transmembrane region" description="Helical" evidence="6">
    <location>
        <begin position="346"/>
        <end position="369"/>
    </location>
</feature>
<evidence type="ECO:0000256" key="5">
    <source>
        <dbReference type="ARBA" id="ARBA00023136"/>
    </source>
</evidence>
<dbReference type="RefSeq" id="XP_044566389.1">
    <property type="nucleotide sequence ID" value="XM_044702841.1"/>
</dbReference>
<feature type="transmembrane region" description="Helical" evidence="6">
    <location>
        <begin position="405"/>
        <end position="424"/>
    </location>
</feature>
<proteinExistence type="predicted"/>
<dbReference type="GO" id="GO:0005794">
    <property type="term" value="C:Golgi apparatus"/>
    <property type="evidence" value="ECO:0007669"/>
    <property type="project" value="TreeGrafter"/>
</dbReference>
<dbReference type="OMA" id="AYDETMA"/>
<gene>
    <name evidence="8" type="ORF">FDP41_012333</name>
</gene>
<feature type="transmembrane region" description="Helical" evidence="6">
    <location>
        <begin position="322"/>
        <end position="340"/>
    </location>
</feature>
<dbReference type="GO" id="GO:0016020">
    <property type="term" value="C:membrane"/>
    <property type="evidence" value="ECO:0007669"/>
    <property type="project" value="UniProtKB-SubCell"/>
</dbReference>
<dbReference type="VEuPathDB" id="AmoebaDB:NF0053080"/>
<feature type="transmembrane region" description="Helical" evidence="6">
    <location>
        <begin position="250"/>
        <end position="270"/>
    </location>
</feature>
<name>A0A6A5C1X5_NAEFO</name>
<dbReference type="GeneID" id="68119548"/>
<keyword evidence="2 6" id="KW-0812">Transmembrane</keyword>